<keyword evidence="1" id="KW-0418">Kinase</keyword>
<reference evidence="1 2" key="1">
    <citation type="submission" date="2018-06" db="EMBL/GenBank/DDBJ databases">
        <authorList>
            <consortium name="Pathogen Informatics"/>
            <person name="Doyle S."/>
        </authorList>
    </citation>
    <scope>NUCLEOTIDE SEQUENCE [LARGE SCALE GENOMIC DNA]</scope>
    <source>
        <strain evidence="1 2">NCTC9177</strain>
    </source>
</reference>
<proteinExistence type="predicted"/>
<evidence type="ECO:0000313" key="2">
    <source>
        <dbReference type="Proteomes" id="UP000254545"/>
    </source>
</evidence>
<dbReference type="GO" id="GO:0016301">
    <property type="term" value="F:kinase activity"/>
    <property type="evidence" value="ECO:0007669"/>
    <property type="project" value="UniProtKB-KW"/>
</dbReference>
<comment type="caution">
    <text evidence="1">The sequence shown here is derived from an EMBL/GenBank/DDBJ whole genome shotgun (WGS) entry which is preliminary data.</text>
</comment>
<dbReference type="EMBL" id="UGKR01000003">
    <property type="protein sequence ID" value="STS92122.1"/>
    <property type="molecule type" value="Genomic_DNA"/>
</dbReference>
<organism evidence="1 2">
    <name type="scientific">Klebsiella variicola</name>
    <dbReference type="NCBI Taxonomy" id="244366"/>
    <lineage>
        <taxon>Bacteria</taxon>
        <taxon>Pseudomonadati</taxon>
        <taxon>Pseudomonadota</taxon>
        <taxon>Gammaproteobacteria</taxon>
        <taxon>Enterobacterales</taxon>
        <taxon>Enterobacteriaceae</taxon>
        <taxon>Klebsiella/Raoultella group</taxon>
        <taxon>Klebsiella</taxon>
        <taxon>Klebsiella pneumoniae complex</taxon>
    </lineage>
</organism>
<evidence type="ECO:0000313" key="1">
    <source>
        <dbReference type="EMBL" id="STS92122.1"/>
    </source>
</evidence>
<dbReference type="Proteomes" id="UP000254545">
    <property type="component" value="Unassembled WGS sequence"/>
</dbReference>
<sequence length="348" mass="36029">MAQTAPEASDIVADAMTVSGASVSFSGLDVDDDNDEDEDENKLPPGWVAGAIVTLKAPVNYQVSIEGGFNVLTGDVVSEIAPFSGMPVTLTFNGTDYDLQIATYTPHQDAIPGAGGATAVLRASASPSTYDFTTTSQTFALTWQGITYTISLVANYGTISGLLAAINGGLNGSGLIAQDDGGVIRIVEISSPWRGGSITSSFLPASVFGDSPVFTAGAASSGGSPAVTASVTLAYDSGTAFSGLPEGTQRISLAHRGNEYQIASTDGPSATVQRVVNGVVDSTWSGFMTRTVVDFAASGINDNETWLGPFLACPQNEVVGRLRGQLCFPKRNLRVPEQREQAGPPCRV</sequence>
<gene>
    <name evidence="1" type="ORF">NCTC9177_06053</name>
</gene>
<protein>
    <submittedName>
        <fullName evidence="1">Kinase</fullName>
    </submittedName>
</protein>
<keyword evidence="1" id="KW-0808">Transferase</keyword>
<dbReference type="AlphaFoldDB" id="A0A7H4MP72"/>
<name>A0A7H4MP72_KLEVA</name>
<accession>A0A7H4MP72</accession>